<gene>
    <name evidence="1" type="ORF">FL583_37375</name>
</gene>
<organism evidence="1 2">
    <name type="scientific">Cryptosporangium phraense</name>
    <dbReference type="NCBI Taxonomy" id="2593070"/>
    <lineage>
        <taxon>Bacteria</taxon>
        <taxon>Bacillati</taxon>
        <taxon>Actinomycetota</taxon>
        <taxon>Actinomycetes</taxon>
        <taxon>Cryptosporangiales</taxon>
        <taxon>Cryptosporangiaceae</taxon>
        <taxon>Cryptosporangium</taxon>
    </lineage>
</organism>
<dbReference type="AlphaFoldDB" id="A0A545AF45"/>
<keyword evidence="2" id="KW-1185">Reference proteome</keyword>
<proteinExistence type="predicted"/>
<dbReference type="InParanoid" id="A0A545AF45"/>
<accession>A0A545AF45</accession>
<dbReference type="OrthoDB" id="4548929at2"/>
<dbReference type="Pfam" id="PF19739">
    <property type="entry name" value="DUF6228"/>
    <property type="match status" value="1"/>
</dbReference>
<evidence type="ECO:0000313" key="2">
    <source>
        <dbReference type="Proteomes" id="UP000317982"/>
    </source>
</evidence>
<name>A0A545AF45_9ACTN</name>
<dbReference type="Proteomes" id="UP000317982">
    <property type="component" value="Unassembled WGS sequence"/>
</dbReference>
<evidence type="ECO:0000313" key="1">
    <source>
        <dbReference type="EMBL" id="TQS39957.1"/>
    </source>
</evidence>
<sequence length="92" mass="10457">MVGTLDGDRLNIWAAELAESYVGWEGVRSWKSLDHNLRTDATHDWRDHVSLRFILRGPRGYEPDAWEASTYVEIDASEDTRHLAGKIAAFLA</sequence>
<reference evidence="1 2" key="1">
    <citation type="submission" date="2019-07" db="EMBL/GenBank/DDBJ databases">
        <title>Cryptosporangium phraense sp. nov., isolated from plant litter.</title>
        <authorList>
            <person name="Suriyachadkun C."/>
        </authorList>
    </citation>
    <scope>NUCLEOTIDE SEQUENCE [LARGE SCALE GENOMIC DNA]</scope>
    <source>
        <strain evidence="1 2">A-T 5661</strain>
    </source>
</reference>
<protein>
    <submittedName>
        <fullName evidence="1">Uncharacterized protein</fullName>
    </submittedName>
</protein>
<dbReference type="InterPro" id="IPR046196">
    <property type="entry name" value="DUF6228"/>
</dbReference>
<comment type="caution">
    <text evidence="1">The sequence shown here is derived from an EMBL/GenBank/DDBJ whole genome shotgun (WGS) entry which is preliminary data.</text>
</comment>
<dbReference type="EMBL" id="VIRS01000051">
    <property type="protein sequence ID" value="TQS39957.1"/>
    <property type="molecule type" value="Genomic_DNA"/>
</dbReference>